<feature type="repeat" description="PPR" evidence="2">
    <location>
        <begin position="196"/>
        <end position="230"/>
    </location>
</feature>
<protein>
    <submittedName>
        <fullName evidence="4">Pentatricopeptide repeat-containing protein</fullName>
    </submittedName>
</protein>
<accession>A0AAW2MUD3</accession>
<dbReference type="PANTHER" id="PTHR47926">
    <property type="entry name" value="PENTATRICOPEPTIDE REPEAT-CONTAINING PROTEIN"/>
    <property type="match status" value="1"/>
</dbReference>
<organism evidence="4">
    <name type="scientific">Sesamum radiatum</name>
    <name type="common">Black benniseed</name>
    <dbReference type="NCBI Taxonomy" id="300843"/>
    <lineage>
        <taxon>Eukaryota</taxon>
        <taxon>Viridiplantae</taxon>
        <taxon>Streptophyta</taxon>
        <taxon>Embryophyta</taxon>
        <taxon>Tracheophyta</taxon>
        <taxon>Spermatophyta</taxon>
        <taxon>Magnoliopsida</taxon>
        <taxon>eudicotyledons</taxon>
        <taxon>Gunneridae</taxon>
        <taxon>Pentapetalae</taxon>
        <taxon>asterids</taxon>
        <taxon>lamiids</taxon>
        <taxon>Lamiales</taxon>
        <taxon>Pedaliaceae</taxon>
        <taxon>Sesamum</taxon>
    </lineage>
</organism>
<dbReference type="GO" id="GO:0003723">
    <property type="term" value="F:RNA binding"/>
    <property type="evidence" value="ECO:0007669"/>
    <property type="project" value="InterPro"/>
</dbReference>
<reference evidence="4" key="1">
    <citation type="submission" date="2020-06" db="EMBL/GenBank/DDBJ databases">
        <authorList>
            <person name="Li T."/>
            <person name="Hu X."/>
            <person name="Zhang T."/>
            <person name="Song X."/>
            <person name="Zhang H."/>
            <person name="Dai N."/>
            <person name="Sheng W."/>
            <person name="Hou X."/>
            <person name="Wei L."/>
        </authorList>
    </citation>
    <scope>NUCLEOTIDE SEQUENCE</scope>
    <source>
        <strain evidence="4">G02</strain>
        <tissue evidence="4">Leaf</tissue>
    </source>
</reference>
<feature type="repeat" description="PPR" evidence="2">
    <location>
        <begin position="95"/>
        <end position="129"/>
    </location>
</feature>
<dbReference type="InterPro" id="IPR046848">
    <property type="entry name" value="E_motif"/>
</dbReference>
<dbReference type="InterPro" id="IPR004345">
    <property type="entry name" value="TB2_DP1_HVA22"/>
</dbReference>
<name>A0AAW2MUD3_SESRA</name>
<evidence type="ECO:0000313" key="4">
    <source>
        <dbReference type="EMBL" id="KAL0334760.1"/>
    </source>
</evidence>
<dbReference type="Pfam" id="PF03134">
    <property type="entry name" value="TB2_DP1_HVA22"/>
    <property type="match status" value="1"/>
</dbReference>
<evidence type="ECO:0000256" key="3">
    <source>
        <dbReference type="SAM" id="MobiDB-lite"/>
    </source>
</evidence>
<reference evidence="4" key="2">
    <citation type="journal article" date="2024" name="Plant">
        <title>Genomic evolution and insights into agronomic trait innovations of Sesamum species.</title>
        <authorList>
            <person name="Miao H."/>
            <person name="Wang L."/>
            <person name="Qu L."/>
            <person name="Liu H."/>
            <person name="Sun Y."/>
            <person name="Le M."/>
            <person name="Wang Q."/>
            <person name="Wei S."/>
            <person name="Zheng Y."/>
            <person name="Lin W."/>
            <person name="Duan Y."/>
            <person name="Cao H."/>
            <person name="Xiong S."/>
            <person name="Wang X."/>
            <person name="Wei L."/>
            <person name="Li C."/>
            <person name="Ma Q."/>
            <person name="Ju M."/>
            <person name="Zhao R."/>
            <person name="Li G."/>
            <person name="Mu C."/>
            <person name="Tian Q."/>
            <person name="Mei H."/>
            <person name="Zhang T."/>
            <person name="Gao T."/>
            <person name="Zhang H."/>
        </authorList>
    </citation>
    <scope>NUCLEOTIDE SEQUENCE</scope>
    <source>
        <strain evidence="4">G02</strain>
    </source>
</reference>
<dbReference type="Pfam" id="PF20431">
    <property type="entry name" value="E_motif"/>
    <property type="match status" value="1"/>
</dbReference>
<dbReference type="Pfam" id="PF13041">
    <property type="entry name" value="PPR_2"/>
    <property type="match status" value="1"/>
</dbReference>
<dbReference type="Pfam" id="PF01535">
    <property type="entry name" value="PPR"/>
    <property type="match status" value="3"/>
</dbReference>
<dbReference type="NCBIfam" id="TIGR00756">
    <property type="entry name" value="PPR"/>
    <property type="match status" value="1"/>
</dbReference>
<proteinExistence type="predicted"/>
<comment type="caution">
    <text evidence="4">The sequence shown here is derived from an EMBL/GenBank/DDBJ whole genome shotgun (WGS) entry which is preliminary data.</text>
</comment>
<feature type="region of interest" description="Disordered" evidence="3">
    <location>
        <begin position="614"/>
        <end position="636"/>
    </location>
</feature>
<dbReference type="PROSITE" id="PS51375">
    <property type="entry name" value="PPR"/>
    <property type="match status" value="2"/>
</dbReference>
<dbReference type="AlphaFoldDB" id="A0AAW2MUD3"/>
<sequence>MLNLVAKLRVLCYGKQVHSFMVKSGNDLSAFALSSLIDMYSKCGSFWDACRVVYGCGGEDLVDLVVKNALIAACCREGELEMAREILLSNQELIDEVSLNTMISGYVQNGCEEEAVELFKHMAEEGFRWNEHTFGGLLTACAALRSLKLGKEVHAWVLKEGMCLNPFISSGIVDVYCKCGNMRYADRVHETLAVGNVFAITSLIVGYSAKGDMSEARRLFDSSPEKNFVMWTAIISGYVKLQQCDDAFVLFREYAAQEATVPDSVILVSLLGACSIQTSVNPGKQIHAYILRTGITMNEKANSALIDMQGLQPDGVTFIALLSACRHGGLVEAGENYFLSMTKDYAIPPEIDHYACMVDLANRNLELARMAENKLLELEGDNGGRYFQLASVYALGGKWDEMGRVMRMMREGSQETGWLQLGTDFAVKNEISWEETIKAKTSGADDEVSRNRVGLRLLLCPLGSNVVIRTACCSVGIVLPVYSTFKAIEAKDQDEQHKWLLYWAAYGSFAVAELVTDKFLYWFPLYYHMKFAFLVWLQLPSIHGARQLYMNHLRPFLRRHQSRLDQVVGFLYGEMAKFASNHEAEFQIARALLSKILLSANHAVQEIIRPGQRQVNDSAIEGPPQQVETSESEDEE</sequence>
<dbReference type="InterPro" id="IPR011990">
    <property type="entry name" value="TPR-like_helical_dom_sf"/>
</dbReference>
<evidence type="ECO:0000256" key="1">
    <source>
        <dbReference type="ARBA" id="ARBA00022737"/>
    </source>
</evidence>
<dbReference type="PANTHER" id="PTHR47926:SF387">
    <property type="entry name" value="PENTATRICOPEPTIDE REPEAT-CONTAINING PROTEIN"/>
    <property type="match status" value="1"/>
</dbReference>
<dbReference type="Gene3D" id="1.25.40.10">
    <property type="entry name" value="Tetratricopeptide repeat domain"/>
    <property type="match status" value="4"/>
</dbReference>
<gene>
    <name evidence="4" type="ORF">Sradi_4687900</name>
</gene>
<dbReference type="InterPro" id="IPR002885">
    <property type="entry name" value="PPR_rpt"/>
</dbReference>
<dbReference type="EMBL" id="JACGWJ010000021">
    <property type="protein sequence ID" value="KAL0334760.1"/>
    <property type="molecule type" value="Genomic_DNA"/>
</dbReference>
<keyword evidence="1" id="KW-0677">Repeat</keyword>
<evidence type="ECO:0000256" key="2">
    <source>
        <dbReference type="PROSITE-ProRule" id="PRU00708"/>
    </source>
</evidence>
<dbReference type="InterPro" id="IPR046960">
    <property type="entry name" value="PPR_At4g14850-like_plant"/>
</dbReference>
<dbReference type="GO" id="GO:0009451">
    <property type="term" value="P:RNA modification"/>
    <property type="evidence" value="ECO:0007669"/>
    <property type="project" value="InterPro"/>
</dbReference>